<dbReference type="Proteomes" id="UP000268048">
    <property type="component" value="Chromosome"/>
</dbReference>
<evidence type="ECO:0000256" key="6">
    <source>
        <dbReference type="SAM" id="Phobius"/>
    </source>
</evidence>
<proteinExistence type="predicted"/>
<reference evidence="7 8" key="1">
    <citation type="submission" date="2018-03" db="EMBL/GenBank/DDBJ databases">
        <title>Diversity of phytobeneficial traits revealed by whole-genome analysis of worldwide-isolated phenazine-producing Pseudomonas spp.</title>
        <authorList>
            <person name="Biessy A."/>
            <person name="Novinscak A."/>
            <person name="Blom J."/>
            <person name="Leger G."/>
            <person name="Thomashow L.S."/>
            <person name="Cazorla F.M."/>
            <person name="Josic D."/>
            <person name="Filion M."/>
        </authorList>
    </citation>
    <scope>NUCLEOTIDE SEQUENCE [LARGE SCALE GENOMIC DNA]</scope>
    <source>
        <strain evidence="7 8">B25</strain>
    </source>
</reference>
<organism evidence="7 8">
    <name type="scientific">Pseudomonas chlororaphis</name>
    <dbReference type="NCBI Taxonomy" id="587753"/>
    <lineage>
        <taxon>Bacteria</taxon>
        <taxon>Pseudomonadati</taxon>
        <taxon>Pseudomonadota</taxon>
        <taxon>Gammaproteobacteria</taxon>
        <taxon>Pseudomonadales</taxon>
        <taxon>Pseudomonadaceae</taxon>
        <taxon>Pseudomonas</taxon>
    </lineage>
</organism>
<name>A0A3G7TJI4_9PSED</name>
<feature type="transmembrane region" description="Helical" evidence="6">
    <location>
        <begin position="168"/>
        <end position="185"/>
    </location>
</feature>
<feature type="transmembrane region" description="Helical" evidence="6">
    <location>
        <begin position="445"/>
        <end position="465"/>
    </location>
</feature>
<dbReference type="EMBL" id="CP027753">
    <property type="protein sequence ID" value="AZE47255.1"/>
    <property type="molecule type" value="Genomic_DNA"/>
</dbReference>
<protein>
    <recommendedName>
        <fullName evidence="9">Amino acid permease</fullName>
    </recommendedName>
</protein>
<feature type="transmembrane region" description="Helical" evidence="6">
    <location>
        <begin position="371"/>
        <end position="394"/>
    </location>
</feature>
<feature type="transmembrane region" description="Helical" evidence="6">
    <location>
        <begin position="348"/>
        <end position="365"/>
    </location>
</feature>
<dbReference type="RefSeq" id="WP_124319593.1">
    <property type="nucleotide sequence ID" value="NZ_CP027753.1"/>
</dbReference>
<dbReference type="PANTHER" id="PTHR45649:SF26">
    <property type="entry name" value="OS04G0435100 PROTEIN"/>
    <property type="match status" value="1"/>
</dbReference>
<evidence type="ECO:0000256" key="1">
    <source>
        <dbReference type="ARBA" id="ARBA00004141"/>
    </source>
</evidence>
<evidence type="ECO:0008006" key="9">
    <source>
        <dbReference type="Google" id="ProtNLM"/>
    </source>
</evidence>
<accession>A0A3G7TJI4</accession>
<dbReference type="Pfam" id="PF13520">
    <property type="entry name" value="AA_permease_2"/>
    <property type="match status" value="1"/>
</dbReference>
<dbReference type="InterPro" id="IPR002293">
    <property type="entry name" value="AA/rel_permease1"/>
</dbReference>
<evidence type="ECO:0000313" key="8">
    <source>
        <dbReference type="Proteomes" id="UP000268048"/>
    </source>
</evidence>
<evidence type="ECO:0000256" key="2">
    <source>
        <dbReference type="ARBA" id="ARBA00022448"/>
    </source>
</evidence>
<gene>
    <name evidence="7" type="ORF">C4K04_1565</name>
</gene>
<keyword evidence="2" id="KW-0813">Transport</keyword>
<keyword evidence="5 6" id="KW-0472">Membrane</keyword>
<feature type="transmembrane region" description="Helical" evidence="6">
    <location>
        <begin position="245"/>
        <end position="266"/>
    </location>
</feature>
<keyword evidence="4 6" id="KW-1133">Transmembrane helix</keyword>
<feature type="transmembrane region" description="Helical" evidence="6">
    <location>
        <begin position="53"/>
        <end position="76"/>
    </location>
</feature>
<dbReference type="Gene3D" id="1.20.1740.10">
    <property type="entry name" value="Amino acid/polyamine transporter I"/>
    <property type="match status" value="1"/>
</dbReference>
<feature type="transmembrane region" description="Helical" evidence="6">
    <location>
        <begin position="406"/>
        <end position="425"/>
    </location>
</feature>
<feature type="transmembrane region" description="Helical" evidence="6">
    <location>
        <begin position="97"/>
        <end position="124"/>
    </location>
</feature>
<feature type="transmembrane region" description="Helical" evidence="6">
    <location>
        <begin position="136"/>
        <end position="156"/>
    </location>
</feature>
<feature type="transmembrane region" description="Helical" evidence="6">
    <location>
        <begin position="205"/>
        <end position="224"/>
    </location>
</feature>
<evidence type="ECO:0000256" key="5">
    <source>
        <dbReference type="ARBA" id="ARBA00023136"/>
    </source>
</evidence>
<keyword evidence="3 6" id="KW-0812">Transmembrane</keyword>
<dbReference type="PIRSF" id="PIRSF006060">
    <property type="entry name" value="AA_transporter"/>
    <property type="match status" value="1"/>
</dbReference>
<dbReference type="AlphaFoldDB" id="A0A3G7TJI4"/>
<dbReference type="PANTHER" id="PTHR45649">
    <property type="entry name" value="AMINO-ACID PERMEASE BAT1"/>
    <property type="match status" value="1"/>
</dbReference>
<dbReference type="GO" id="GO:0016020">
    <property type="term" value="C:membrane"/>
    <property type="evidence" value="ECO:0007669"/>
    <property type="project" value="UniProtKB-SubCell"/>
</dbReference>
<evidence type="ECO:0000313" key="7">
    <source>
        <dbReference type="EMBL" id="AZE47255.1"/>
    </source>
</evidence>
<dbReference type="GO" id="GO:0022857">
    <property type="term" value="F:transmembrane transporter activity"/>
    <property type="evidence" value="ECO:0007669"/>
    <property type="project" value="InterPro"/>
</dbReference>
<evidence type="ECO:0000256" key="4">
    <source>
        <dbReference type="ARBA" id="ARBA00022989"/>
    </source>
</evidence>
<feature type="transmembrane region" description="Helical" evidence="6">
    <location>
        <begin position="294"/>
        <end position="313"/>
    </location>
</feature>
<feature type="transmembrane region" description="Helical" evidence="6">
    <location>
        <begin position="25"/>
        <end position="47"/>
    </location>
</feature>
<sequence length="489" mass="52322">MTFPPTQSQTATTEPLKRQFKMHDAFTLAFVYISPIVALYAVFGLIVQAAGPAGWWVFPIGLCLQLLIALSLGVMVSRWPLQGGSYQWARRLLGDNLGWITGWFYIWTLIFVFASNGYAIASFLPAALGIDPFTPLTQIMIALVIICLATGLNLLGPGTLKLLGKLSLGAEIIGSIGLATVLLIWHRKHDLDILFTTAGAGSDNYVLGGLLVALGFVGFGLAGFESVCCMAEEIDQPEKNIPKAIIGALVAIGVVVSYSALALILATPDFGAIVSGVIVDPAASTVQAAFGDNIAQAFFILVIIGFAASMMMAQTSVSRVIWAFSRDKILPGSEFLSKLSKKHGTPDRAVTVVGVLAMLVTLLAFSERVYATLISSATAAFFITMGFAVIGLLYRLVIKQWRSGAFSLGSATLPVVFGASCWVVFEIANSAWPREVAGQSWYVSWAVFIGVSLIGICGVIVWLSIRNNLRNSHALSEGVDQLLTDEIRT</sequence>
<evidence type="ECO:0000256" key="3">
    <source>
        <dbReference type="ARBA" id="ARBA00022692"/>
    </source>
</evidence>
<comment type="subcellular location">
    <subcellularLocation>
        <location evidence="1">Membrane</location>
        <topology evidence="1">Multi-pass membrane protein</topology>
    </subcellularLocation>
</comment>